<sequence length="325" mass="36214">MIATLNSSMMDFVRGQQAAETQFVARSDIAFKQLSQQYEMRMNQFVHTFEESLSGRMDMVFAGVLTRQQEILVISDELYARWSDLTYNAYGLSESFSALSSQVTKSIAVVDVLNRQAVRIHDTQANALRSAAGLVETFDHLMTTTNRQLEAINGTAVAIQESLIAQSRGNGIWDGWDGRWVINVAGSFLHPDSTLLLSVLNHPAFGILFGFMGFVCSTLCHTLATLISMLLCFFLSSKVFIWKLLSGSSLYSLSQPKDIKSFPASSSAYSLQTPQPRQYLHLDRPPPSTLPLVPPGYRRLSSRFALYANSSASRIPERLYRTSNP</sequence>
<protein>
    <submittedName>
        <fullName evidence="2">Uncharacterized protein</fullName>
    </submittedName>
</protein>
<dbReference type="Proteomes" id="UP000308652">
    <property type="component" value="Unassembled WGS sequence"/>
</dbReference>
<keyword evidence="1" id="KW-0472">Membrane</keyword>
<keyword evidence="1" id="KW-0812">Transmembrane</keyword>
<name>A0A5C3M8G5_9AGAR</name>
<reference evidence="2 3" key="1">
    <citation type="journal article" date="2019" name="Nat. Ecol. Evol.">
        <title>Megaphylogeny resolves global patterns of mushroom evolution.</title>
        <authorList>
            <person name="Varga T."/>
            <person name="Krizsan K."/>
            <person name="Foldi C."/>
            <person name="Dima B."/>
            <person name="Sanchez-Garcia M."/>
            <person name="Sanchez-Ramirez S."/>
            <person name="Szollosi G.J."/>
            <person name="Szarkandi J.G."/>
            <person name="Papp V."/>
            <person name="Albert L."/>
            <person name="Andreopoulos W."/>
            <person name="Angelini C."/>
            <person name="Antonin V."/>
            <person name="Barry K.W."/>
            <person name="Bougher N.L."/>
            <person name="Buchanan P."/>
            <person name="Buyck B."/>
            <person name="Bense V."/>
            <person name="Catcheside P."/>
            <person name="Chovatia M."/>
            <person name="Cooper J."/>
            <person name="Damon W."/>
            <person name="Desjardin D."/>
            <person name="Finy P."/>
            <person name="Geml J."/>
            <person name="Haridas S."/>
            <person name="Hughes K."/>
            <person name="Justo A."/>
            <person name="Karasinski D."/>
            <person name="Kautmanova I."/>
            <person name="Kiss B."/>
            <person name="Kocsube S."/>
            <person name="Kotiranta H."/>
            <person name="LaButti K.M."/>
            <person name="Lechner B.E."/>
            <person name="Liimatainen K."/>
            <person name="Lipzen A."/>
            <person name="Lukacs Z."/>
            <person name="Mihaltcheva S."/>
            <person name="Morgado L.N."/>
            <person name="Niskanen T."/>
            <person name="Noordeloos M.E."/>
            <person name="Ohm R.A."/>
            <person name="Ortiz-Santana B."/>
            <person name="Ovrebo C."/>
            <person name="Racz N."/>
            <person name="Riley R."/>
            <person name="Savchenko A."/>
            <person name="Shiryaev A."/>
            <person name="Soop K."/>
            <person name="Spirin V."/>
            <person name="Szebenyi C."/>
            <person name="Tomsovsky M."/>
            <person name="Tulloss R.E."/>
            <person name="Uehling J."/>
            <person name="Grigoriev I.V."/>
            <person name="Vagvolgyi C."/>
            <person name="Papp T."/>
            <person name="Martin F.M."/>
            <person name="Miettinen O."/>
            <person name="Hibbett D.S."/>
            <person name="Nagy L.G."/>
        </authorList>
    </citation>
    <scope>NUCLEOTIDE SEQUENCE [LARGE SCALE GENOMIC DNA]</scope>
    <source>
        <strain evidence="2 3">CBS 166.37</strain>
    </source>
</reference>
<accession>A0A5C3M8G5</accession>
<evidence type="ECO:0000313" key="2">
    <source>
        <dbReference type="EMBL" id="TFK41550.1"/>
    </source>
</evidence>
<evidence type="ECO:0000313" key="3">
    <source>
        <dbReference type="Proteomes" id="UP000308652"/>
    </source>
</evidence>
<gene>
    <name evidence="2" type="ORF">BDQ12DRAFT_388954</name>
</gene>
<feature type="transmembrane region" description="Helical" evidence="1">
    <location>
        <begin position="205"/>
        <end position="235"/>
    </location>
</feature>
<dbReference type="AlphaFoldDB" id="A0A5C3M8G5"/>
<dbReference type="EMBL" id="ML213594">
    <property type="protein sequence ID" value="TFK41550.1"/>
    <property type="molecule type" value="Genomic_DNA"/>
</dbReference>
<keyword evidence="1" id="KW-1133">Transmembrane helix</keyword>
<keyword evidence="3" id="KW-1185">Reference proteome</keyword>
<organism evidence="2 3">
    <name type="scientific">Crucibulum laeve</name>
    <dbReference type="NCBI Taxonomy" id="68775"/>
    <lineage>
        <taxon>Eukaryota</taxon>
        <taxon>Fungi</taxon>
        <taxon>Dikarya</taxon>
        <taxon>Basidiomycota</taxon>
        <taxon>Agaricomycotina</taxon>
        <taxon>Agaricomycetes</taxon>
        <taxon>Agaricomycetidae</taxon>
        <taxon>Agaricales</taxon>
        <taxon>Agaricineae</taxon>
        <taxon>Nidulariaceae</taxon>
        <taxon>Crucibulum</taxon>
    </lineage>
</organism>
<evidence type="ECO:0000256" key="1">
    <source>
        <dbReference type="SAM" id="Phobius"/>
    </source>
</evidence>
<proteinExistence type="predicted"/>